<feature type="compositionally biased region" description="Polar residues" evidence="9">
    <location>
        <begin position="916"/>
        <end position="943"/>
    </location>
</feature>
<keyword evidence="5" id="KW-0963">Cytoplasm</keyword>
<dbReference type="InterPro" id="IPR011990">
    <property type="entry name" value="TPR-like_helical_dom_sf"/>
</dbReference>
<dbReference type="SMART" id="SM00360">
    <property type="entry name" value="RRM"/>
    <property type="match status" value="3"/>
</dbReference>
<evidence type="ECO:0000256" key="1">
    <source>
        <dbReference type="ARBA" id="ARBA00004123"/>
    </source>
</evidence>
<evidence type="ECO:0000313" key="11">
    <source>
        <dbReference type="EMBL" id="TPX48551.1"/>
    </source>
</evidence>
<feature type="compositionally biased region" description="Gly residues" evidence="9">
    <location>
        <begin position="947"/>
        <end position="958"/>
    </location>
</feature>
<dbReference type="PANTHER" id="PTHR12875">
    <property type="entry name" value="GOLGI TO ER TRAFFIC PROTEIN 4 HOMOLOG"/>
    <property type="match status" value="1"/>
</dbReference>
<evidence type="ECO:0000256" key="9">
    <source>
        <dbReference type="SAM" id="MobiDB-lite"/>
    </source>
</evidence>
<feature type="domain" description="RRM" evidence="10">
    <location>
        <begin position="831"/>
        <end position="908"/>
    </location>
</feature>
<feature type="region of interest" description="Disordered" evidence="9">
    <location>
        <begin position="1"/>
        <end position="29"/>
    </location>
</feature>
<accession>A0A507DAZ0</accession>
<dbReference type="GO" id="GO:0005634">
    <property type="term" value="C:nucleus"/>
    <property type="evidence" value="ECO:0007669"/>
    <property type="project" value="UniProtKB-SubCell"/>
</dbReference>
<dbReference type="EMBL" id="QEAM01000050">
    <property type="protein sequence ID" value="TPX48551.1"/>
    <property type="molecule type" value="Genomic_DNA"/>
</dbReference>
<evidence type="ECO:0000256" key="7">
    <source>
        <dbReference type="ARBA" id="ARBA00023242"/>
    </source>
</evidence>
<evidence type="ECO:0000256" key="2">
    <source>
        <dbReference type="ARBA" id="ARBA00004514"/>
    </source>
</evidence>
<evidence type="ECO:0000313" key="12">
    <source>
        <dbReference type="Proteomes" id="UP000320475"/>
    </source>
</evidence>
<dbReference type="InterPro" id="IPR012677">
    <property type="entry name" value="Nucleotide-bd_a/b_plait_sf"/>
</dbReference>
<keyword evidence="8" id="KW-0694">RNA-binding</keyword>
<dbReference type="InterPro" id="IPR000504">
    <property type="entry name" value="RRM_dom"/>
</dbReference>
<protein>
    <recommendedName>
        <fullName evidence="10">RRM domain-containing protein</fullName>
    </recommendedName>
</protein>
<evidence type="ECO:0000256" key="3">
    <source>
        <dbReference type="ARBA" id="ARBA00005351"/>
    </source>
</evidence>
<dbReference type="Gene3D" id="1.25.40.10">
    <property type="entry name" value="Tetratricopeptide repeat domain"/>
    <property type="match status" value="3"/>
</dbReference>
<comment type="caution">
    <text evidence="11">The sequence shown here is derived from an EMBL/GenBank/DDBJ whole genome shotgun (WGS) entry which is preliminary data.</text>
</comment>
<dbReference type="PROSITE" id="PS50102">
    <property type="entry name" value="RRM"/>
    <property type="match status" value="2"/>
</dbReference>
<feature type="compositionally biased region" description="Basic and acidic residues" evidence="9">
    <location>
        <begin position="987"/>
        <end position="999"/>
    </location>
</feature>
<feature type="compositionally biased region" description="Polar residues" evidence="9">
    <location>
        <begin position="585"/>
        <end position="596"/>
    </location>
</feature>
<dbReference type="Pfam" id="PF05843">
    <property type="entry name" value="Suf"/>
    <property type="match status" value="1"/>
</dbReference>
<dbReference type="GO" id="GO:0005829">
    <property type="term" value="C:cytosol"/>
    <property type="evidence" value="ECO:0007669"/>
    <property type="project" value="UniProtKB-SubCell"/>
</dbReference>
<dbReference type="Proteomes" id="UP000320475">
    <property type="component" value="Unassembled WGS sequence"/>
</dbReference>
<feature type="compositionally biased region" description="Basic and acidic residues" evidence="9">
    <location>
        <begin position="965"/>
        <end position="974"/>
    </location>
</feature>
<dbReference type="InterPro" id="IPR035979">
    <property type="entry name" value="RBD_domain_sf"/>
</dbReference>
<keyword evidence="6" id="KW-0677">Repeat</keyword>
<evidence type="ECO:0000256" key="5">
    <source>
        <dbReference type="ARBA" id="ARBA00022490"/>
    </source>
</evidence>
<dbReference type="PANTHER" id="PTHR12875:SF0">
    <property type="entry name" value="GOLGI TO ER TRAFFIC PROTEIN 4 HOMOLOG"/>
    <property type="match status" value="1"/>
</dbReference>
<reference evidence="11 12" key="1">
    <citation type="journal article" date="2019" name="Sci. Rep.">
        <title>Comparative genomics of chytrid fungi reveal insights into the obligate biotrophic and pathogenic lifestyle of Synchytrium endobioticum.</title>
        <authorList>
            <person name="van de Vossenberg B.T.L.H."/>
            <person name="Warris S."/>
            <person name="Nguyen H.D.T."/>
            <person name="van Gent-Pelzer M.P.E."/>
            <person name="Joly D.L."/>
            <person name="van de Geest H.C."/>
            <person name="Bonants P.J.M."/>
            <person name="Smith D.S."/>
            <person name="Levesque C.A."/>
            <person name="van der Lee T.A.J."/>
        </authorList>
    </citation>
    <scope>NUCLEOTIDE SEQUENCE [LARGE SCALE GENOMIC DNA]</scope>
    <source>
        <strain evidence="11 12">LEV6574</strain>
    </source>
</reference>
<feature type="domain" description="RRM" evidence="10">
    <location>
        <begin position="745"/>
        <end position="820"/>
    </location>
</feature>
<evidence type="ECO:0000256" key="8">
    <source>
        <dbReference type="PROSITE-ProRule" id="PRU00176"/>
    </source>
</evidence>
<evidence type="ECO:0000256" key="4">
    <source>
        <dbReference type="ARBA" id="ARBA00022448"/>
    </source>
</evidence>
<feature type="compositionally biased region" description="Low complexity" evidence="9">
    <location>
        <begin position="1328"/>
        <end position="1341"/>
    </location>
</feature>
<proteinExistence type="inferred from homology"/>
<dbReference type="GO" id="GO:0006396">
    <property type="term" value="P:RNA processing"/>
    <property type="evidence" value="ECO:0007669"/>
    <property type="project" value="InterPro"/>
</dbReference>
<sequence>MDVDEGADLESQNATAVNADAPISGGDETTSMQLEEYDDLLSVDGMVEAVTELASNPYQYELHLKYIKTCKALSLLDELHAAREAFATTYPLSEDIWLEWLRDERLLASTIEEKRAVINLYLRAVNDYLSIELWREYIDFVVEEYKNGLAVSAEDPDALWLTLEQVRRVCAQALTHTSDHVSKSHIVWNAMRDFEVHVLETSQSRDQEGHVRNMYRERLKVPHSAIQDTFNDYSSFETKYDNARYEARLQSASALYSATQKILQKLDQFEMKLNQTNESVDTYRLYLEQEMSTKDKTRVRTLYERALVKHCLDASLWDEYLTFLFVHSKIAIITLSVAERAVRNCSWCGDLWAHYVRILEELQKPKEEVKGAVERGLVMVAAASSLEETYKVCDAFCRYEARQITDDDIPGSENAVASMRRTFNEAIKHLKEKFPPGDPYLRLEKGRIQAELYILKEPLRARKLYEEYTKKHASCSEIWNEFAHFEREHGTPTAVREVFKNAIAKQLDWPDRIIQAWLQYEREFGTVSSYYEAYFRIKQSLAMARKRQTKAVTNAYDADQQAFVQQTAQPPLQMQQLRPSPALQARQQPKTEFGDQSSKRKDRGDTQQQLDSKPSAKRAKSGKNDAPIGQAERKAVNMDVTEATINERRIPDEDYKIIDNSFGDFTIYVVGHYEEAVIRDTFEDCGFITDVRTDDEGVFVEFRDVDSARSAFKLNGILVSEAPIVLKPCRPENRTWEFSNDRNPSTVYVSHLPVGVTKQWLREKFQHFGGIREVRLRDKKTVAFAYVEFTEPESATKSLVLDNTIVREGLPLMRVAISNPRAKDQKREEQLELFISNLPKSWNEDQVKGLFKDYEGLQNVRIVMDHKTNQPRGIAFAAFGTSEHAKEALKVNSTMADRRVITVSLADPNFKRHQDNIQNKQETRYPNGTGNNQDDSRNDSISANRGFRGGSRGGGGRGQSAPRSGNHDGNDGTRNKPRGGRGVHLAVEPRKESTADDTKAPTADAAVVHAPKVMEKMSRGGTEKVLAKLQKSVEDGNYYEAHQMYLSVTQRYLKQNAPEVAIALLHSGAKNLLVKAQVGSAADLASRLIELFQSEGMEVNEFTRSKILDLTQDFPVHDSLFKEFVRESLAWSAKMGSTPTGDQQLRHVFAAKYYAAMEYYDAEAHFAYGTFDSARIMGMMMWEWSEEGTYSERGYFILRAVLEYLALKKVGHASIALEAFVKAWNSNNSSDIAETLPLKTPSGSDVEVTIYKSPMTNFAQFVLLLVQRSAGDQFNSLRSQYRPVWEVDPYLSRLLDRVADVYFGLGPKKQPNLMEDLMKTLFAAPTPTTTAGTASQSPSGGVSNRIAELD</sequence>
<dbReference type="SUPFAM" id="SSF48452">
    <property type="entry name" value="TPR-like"/>
    <property type="match status" value="1"/>
</dbReference>
<feature type="region of interest" description="Disordered" evidence="9">
    <location>
        <begin position="1328"/>
        <end position="1350"/>
    </location>
</feature>
<feature type="region of interest" description="Disordered" evidence="9">
    <location>
        <begin position="575"/>
        <end position="635"/>
    </location>
</feature>
<evidence type="ECO:0000256" key="6">
    <source>
        <dbReference type="ARBA" id="ARBA00022737"/>
    </source>
</evidence>
<dbReference type="SMART" id="SM00386">
    <property type="entry name" value="HAT"/>
    <property type="match status" value="7"/>
</dbReference>
<keyword evidence="4" id="KW-0813">Transport</keyword>
<evidence type="ECO:0000259" key="10">
    <source>
        <dbReference type="PROSITE" id="PS50102"/>
    </source>
</evidence>
<dbReference type="GO" id="GO:0003723">
    <property type="term" value="F:RNA binding"/>
    <property type="evidence" value="ECO:0007669"/>
    <property type="project" value="UniProtKB-UniRule"/>
</dbReference>
<dbReference type="FunFam" id="1.25.40.10:FF:000060">
    <property type="entry name" value="Golgi to ER traffic protein 4 homolog"/>
    <property type="match status" value="1"/>
</dbReference>
<dbReference type="InterPro" id="IPR003107">
    <property type="entry name" value="HAT"/>
</dbReference>
<dbReference type="Pfam" id="PF00076">
    <property type="entry name" value="RRM_1"/>
    <property type="match status" value="2"/>
</dbReference>
<feature type="region of interest" description="Disordered" evidence="9">
    <location>
        <begin position="911"/>
        <end position="1007"/>
    </location>
</feature>
<dbReference type="OrthoDB" id="360390at2759"/>
<dbReference type="GO" id="GO:0045048">
    <property type="term" value="P:protein insertion into ER membrane"/>
    <property type="evidence" value="ECO:0007669"/>
    <property type="project" value="InterPro"/>
</dbReference>
<comment type="similarity">
    <text evidence="3">Belongs to the GET4 family.</text>
</comment>
<dbReference type="Pfam" id="PF04190">
    <property type="entry name" value="GET4"/>
    <property type="match status" value="1"/>
</dbReference>
<organism evidence="11 12">
    <name type="scientific">Synchytrium endobioticum</name>
    <dbReference type="NCBI Taxonomy" id="286115"/>
    <lineage>
        <taxon>Eukaryota</taxon>
        <taxon>Fungi</taxon>
        <taxon>Fungi incertae sedis</taxon>
        <taxon>Chytridiomycota</taxon>
        <taxon>Chytridiomycota incertae sedis</taxon>
        <taxon>Chytridiomycetes</taxon>
        <taxon>Synchytriales</taxon>
        <taxon>Synchytriaceae</taxon>
        <taxon>Synchytrium</taxon>
    </lineage>
</organism>
<comment type="subcellular location">
    <subcellularLocation>
        <location evidence="2">Cytoplasm</location>
        <location evidence="2">Cytosol</location>
    </subcellularLocation>
    <subcellularLocation>
        <location evidence="1">Nucleus</location>
    </subcellularLocation>
</comment>
<keyword evidence="7" id="KW-0539">Nucleus</keyword>
<dbReference type="CDD" id="cd00590">
    <property type="entry name" value="RRM_SF"/>
    <property type="match status" value="1"/>
</dbReference>
<dbReference type="InterPro" id="IPR008847">
    <property type="entry name" value="Suf"/>
</dbReference>
<gene>
    <name evidence="11" type="ORF">SeLEV6574_g01964</name>
</gene>
<dbReference type="InterPro" id="IPR007317">
    <property type="entry name" value="GET4"/>
</dbReference>
<dbReference type="Gene3D" id="3.30.70.330">
    <property type="match status" value="3"/>
</dbReference>
<name>A0A507DAZ0_9FUNG</name>
<dbReference type="SUPFAM" id="SSF54928">
    <property type="entry name" value="RNA-binding domain, RBD"/>
    <property type="match status" value="2"/>
</dbReference>